<evidence type="ECO:0000313" key="1">
    <source>
        <dbReference type="EMBL" id="BBJ33956.1"/>
    </source>
</evidence>
<keyword evidence="2" id="KW-1185">Reference proteome</keyword>
<reference evidence="1 2" key="1">
    <citation type="submission" date="2019-04" db="EMBL/GenBank/DDBJ databases">
        <title>Genome of Staphylococcus phage SP120.</title>
        <authorList>
            <person name="Azam A.H."/>
            <person name="Arai H."/>
            <person name="Miyanaga K."/>
            <person name="Tanji Y."/>
        </authorList>
    </citation>
    <scope>NUCLEOTIDE SEQUENCE [LARGE SCALE GENOMIC DNA]</scope>
    <source>
        <strain evidence="1 2">SP120</strain>
    </source>
</reference>
<name>A0A494WE76_9CAUD</name>
<organism evidence="1 2">
    <name type="scientific">Staphylococcus phage SP120</name>
    <dbReference type="NCBI Taxonomy" id="2495553"/>
    <lineage>
        <taxon>Viruses</taxon>
        <taxon>Duplodnaviria</taxon>
        <taxon>Heunggongvirae</taxon>
        <taxon>Uroviricota</taxon>
        <taxon>Caudoviricetes</taxon>
        <taxon>Coventryvirus</taxon>
        <taxon>Coventryvirus SP120</taxon>
    </lineage>
</organism>
<evidence type="ECO:0000313" key="2">
    <source>
        <dbReference type="Proteomes" id="UP000295641"/>
    </source>
</evidence>
<gene>
    <name evidence="1" type="ORF">ORF_19</name>
</gene>
<protein>
    <submittedName>
        <fullName evidence="1">Uncharacterized protein</fullName>
    </submittedName>
</protein>
<proteinExistence type="predicted"/>
<dbReference type="Proteomes" id="UP000295641">
    <property type="component" value="Segment"/>
</dbReference>
<dbReference type="EMBL" id="AP019560">
    <property type="protein sequence ID" value="BBJ33956.1"/>
    <property type="molecule type" value="Genomic_DNA"/>
</dbReference>
<sequence length="169" mass="20395">MTRNFKEQTKINWNENKYKGTLTTEEKQVYKSLTREQKDNVVWEWLNDNPIDLLKEEKRLKEEQVKTKQLKIKESKESQKEKITKFFATQGIYNPSNTTIEVFQKQQILANFDKFYHAFGQLTFNMEKQATYNYYMTHQKQNFIQIAQNDKIIKQNEEIIELLKVIANK</sequence>
<accession>A0A494WE76</accession>